<keyword evidence="8 11" id="KW-0067">ATP-binding</keyword>
<organism evidence="13 14">
    <name type="scientific">Candidatus Saganbacteria bacterium</name>
    <dbReference type="NCBI Taxonomy" id="2575572"/>
    <lineage>
        <taxon>Bacteria</taxon>
        <taxon>Bacillati</taxon>
        <taxon>Saganbacteria</taxon>
    </lineage>
</organism>
<dbReference type="Proteomes" id="UP000808761">
    <property type="component" value="Unassembled WGS sequence"/>
</dbReference>
<dbReference type="InterPro" id="IPR018094">
    <property type="entry name" value="Thymidylate_kinase"/>
</dbReference>
<dbReference type="CDD" id="cd01672">
    <property type="entry name" value="TMPK"/>
    <property type="match status" value="1"/>
</dbReference>
<comment type="function">
    <text evidence="10 11">Phosphorylation of dTMP to form dTDP in both de novo and salvage pathways of dTTP synthesis.</text>
</comment>
<evidence type="ECO:0000259" key="12">
    <source>
        <dbReference type="Pfam" id="PF02223"/>
    </source>
</evidence>
<dbReference type="InterPro" id="IPR039430">
    <property type="entry name" value="Thymidylate_kin-like_dom"/>
</dbReference>
<dbReference type="GO" id="GO:0006227">
    <property type="term" value="P:dUDP biosynthetic process"/>
    <property type="evidence" value="ECO:0007669"/>
    <property type="project" value="TreeGrafter"/>
</dbReference>
<evidence type="ECO:0000313" key="13">
    <source>
        <dbReference type="EMBL" id="MBI5078470.1"/>
    </source>
</evidence>
<dbReference type="PROSITE" id="PS01331">
    <property type="entry name" value="THYMIDYLATE_KINASE"/>
    <property type="match status" value="1"/>
</dbReference>
<dbReference type="EMBL" id="JACRKR010000020">
    <property type="protein sequence ID" value="MBI5078470.1"/>
    <property type="molecule type" value="Genomic_DNA"/>
</dbReference>
<proteinExistence type="inferred from homology"/>
<keyword evidence="4 11" id="KW-0808">Transferase</keyword>
<dbReference type="AlphaFoldDB" id="A0A9D6YXE4"/>
<feature type="binding site" evidence="11">
    <location>
        <begin position="7"/>
        <end position="14"/>
    </location>
    <ligand>
        <name>ATP</name>
        <dbReference type="ChEBI" id="CHEBI:30616"/>
    </ligand>
</feature>
<dbReference type="GO" id="GO:0006235">
    <property type="term" value="P:dTTP biosynthetic process"/>
    <property type="evidence" value="ECO:0007669"/>
    <property type="project" value="UniProtKB-UniRule"/>
</dbReference>
<evidence type="ECO:0000256" key="8">
    <source>
        <dbReference type="ARBA" id="ARBA00022840"/>
    </source>
</evidence>
<dbReference type="FunFam" id="3.40.50.300:FF:000225">
    <property type="entry name" value="Thymidylate kinase"/>
    <property type="match status" value="1"/>
</dbReference>
<evidence type="ECO:0000256" key="3">
    <source>
        <dbReference type="ARBA" id="ARBA00017144"/>
    </source>
</evidence>
<feature type="domain" description="Thymidylate kinase-like" evidence="12">
    <location>
        <begin position="5"/>
        <end position="195"/>
    </location>
</feature>
<dbReference type="Gene3D" id="3.40.50.300">
    <property type="entry name" value="P-loop containing nucleotide triphosphate hydrolases"/>
    <property type="match status" value="1"/>
</dbReference>
<keyword evidence="5 11" id="KW-0545">Nucleotide biosynthesis</keyword>
<evidence type="ECO:0000256" key="10">
    <source>
        <dbReference type="ARBA" id="ARBA00057735"/>
    </source>
</evidence>
<protein>
    <recommendedName>
        <fullName evidence="3 11">Thymidylate kinase</fullName>
        <ecNumber evidence="2 11">2.7.4.9</ecNumber>
    </recommendedName>
    <alternativeName>
        <fullName evidence="11">dTMP kinase</fullName>
    </alternativeName>
</protein>
<evidence type="ECO:0000256" key="2">
    <source>
        <dbReference type="ARBA" id="ARBA00012980"/>
    </source>
</evidence>
<dbReference type="GO" id="GO:0005829">
    <property type="term" value="C:cytosol"/>
    <property type="evidence" value="ECO:0007669"/>
    <property type="project" value="TreeGrafter"/>
</dbReference>
<dbReference type="EC" id="2.7.4.9" evidence="2 11"/>
<evidence type="ECO:0000256" key="1">
    <source>
        <dbReference type="ARBA" id="ARBA00009776"/>
    </source>
</evidence>
<dbReference type="GO" id="GO:0004798">
    <property type="term" value="F:dTMP kinase activity"/>
    <property type="evidence" value="ECO:0007669"/>
    <property type="project" value="UniProtKB-UniRule"/>
</dbReference>
<evidence type="ECO:0000313" key="14">
    <source>
        <dbReference type="Proteomes" id="UP000808761"/>
    </source>
</evidence>
<dbReference type="PANTHER" id="PTHR10344">
    <property type="entry name" value="THYMIDYLATE KINASE"/>
    <property type="match status" value="1"/>
</dbReference>
<keyword evidence="6 11" id="KW-0547">Nucleotide-binding</keyword>
<name>A0A9D6YXE4_UNCSA</name>
<gene>
    <name evidence="11 13" type="primary">tmk</name>
    <name evidence="13" type="ORF">HZB08_00405</name>
</gene>
<reference evidence="13" key="1">
    <citation type="submission" date="2020-07" db="EMBL/GenBank/DDBJ databases">
        <title>Huge and variable diversity of episymbiotic CPR bacteria and DPANN archaea in groundwater ecosystems.</title>
        <authorList>
            <person name="He C.Y."/>
            <person name="Keren R."/>
            <person name="Whittaker M."/>
            <person name="Farag I.F."/>
            <person name="Doudna J."/>
            <person name="Cate J.H.D."/>
            <person name="Banfield J.F."/>
        </authorList>
    </citation>
    <scope>NUCLEOTIDE SEQUENCE</scope>
    <source>
        <strain evidence="13">NC_groundwater_1860_Pr3_B-0.1um_51_7</strain>
    </source>
</reference>
<comment type="similarity">
    <text evidence="1 11">Belongs to the thymidylate kinase family.</text>
</comment>
<dbReference type="InterPro" id="IPR018095">
    <property type="entry name" value="Thymidylate_kin_CS"/>
</dbReference>
<evidence type="ECO:0000256" key="11">
    <source>
        <dbReference type="HAMAP-Rule" id="MF_00165"/>
    </source>
</evidence>
<evidence type="ECO:0000256" key="6">
    <source>
        <dbReference type="ARBA" id="ARBA00022741"/>
    </source>
</evidence>
<dbReference type="NCBIfam" id="TIGR00041">
    <property type="entry name" value="DTMP_kinase"/>
    <property type="match status" value="1"/>
</dbReference>
<accession>A0A9D6YXE4</accession>
<dbReference type="PANTHER" id="PTHR10344:SF4">
    <property type="entry name" value="UMP-CMP KINASE 2, MITOCHONDRIAL"/>
    <property type="match status" value="1"/>
</dbReference>
<dbReference type="SUPFAM" id="SSF52540">
    <property type="entry name" value="P-loop containing nucleoside triphosphate hydrolases"/>
    <property type="match status" value="1"/>
</dbReference>
<evidence type="ECO:0000256" key="5">
    <source>
        <dbReference type="ARBA" id="ARBA00022727"/>
    </source>
</evidence>
<dbReference type="Pfam" id="PF02223">
    <property type="entry name" value="Thymidylate_kin"/>
    <property type="match status" value="1"/>
</dbReference>
<dbReference type="GO" id="GO:0006233">
    <property type="term" value="P:dTDP biosynthetic process"/>
    <property type="evidence" value="ECO:0007669"/>
    <property type="project" value="InterPro"/>
</dbReference>
<sequence>MFITFEGGEGCGKSSHSRKLKTYLEGKGFRVMLTREPGGTRLGREIRNLLLHPESAAGGLDEITELLFFAADRVEHVGKVILPAIDDKKIVISDRFSDSTAAYQIGGRNLPEDLVRYLNMVSGKGLLPDLTLLLDVSPEVGLKRAALNAAADRFEKEMIEFHRRVREKYLEIAREEPQRIKVINTDDKNLEEIQEIVRRIVDEKLGN</sequence>
<keyword evidence="7 11" id="KW-0418">Kinase</keyword>
<comment type="caution">
    <text evidence="13">The sequence shown here is derived from an EMBL/GenBank/DDBJ whole genome shotgun (WGS) entry which is preliminary data.</text>
</comment>
<dbReference type="InterPro" id="IPR027417">
    <property type="entry name" value="P-loop_NTPase"/>
</dbReference>
<dbReference type="HAMAP" id="MF_00165">
    <property type="entry name" value="Thymidylate_kinase"/>
    <property type="match status" value="1"/>
</dbReference>
<evidence type="ECO:0000256" key="9">
    <source>
        <dbReference type="ARBA" id="ARBA00048743"/>
    </source>
</evidence>
<evidence type="ECO:0000256" key="7">
    <source>
        <dbReference type="ARBA" id="ARBA00022777"/>
    </source>
</evidence>
<evidence type="ECO:0000256" key="4">
    <source>
        <dbReference type="ARBA" id="ARBA00022679"/>
    </source>
</evidence>
<dbReference type="GO" id="GO:0005524">
    <property type="term" value="F:ATP binding"/>
    <property type="evidence" value="ECO:0007669"/>
    <property type="project" value="UniProtKB-UniRule"/>
</dbReference>
<comment type="catalytic activity">
    <reaction evidence="9 11">
        <text>dTMP + ATP = dTDP + ADP</text>
        <dbReference type="Rhea" id="RHEA:13517"/>
        <dbReference type="ChEBI" id="CHEBI:30616"/>
        <dbReference type="ChEBI" id="CHEBI:58369"/>
        <dbReference type="ChEBI" id="CHEBI:63528"/>
        <dbReference type="ChEBI" id="CHEBI:456216"/>
        <dbReference type="EC" id="2.7.4.9"/>
    </reaction>
</comment>